<accession>A0ACB9G702</accession>
<evidence type="ECO:0000313" key="1">
    <source>
        <dbReference type="EMBL" id="KAI3778840.1"/>
    </source>
</evidence>
<reference evidence="1 2" key="2">
    <citation type="journal article" date="2022" name="Mol. Ecol. Resour.">
        <title>The genomes of chicory, endive, great burdock and yacon provide insights into Asteraceae paleo-polyploidization history and plant inulin production.</title>
        <authorList>
            <person name="Fan W."/>
            <person name="Wang S."/>
            <person name="Wang H."/>
            <person name="Wang A."/>
            <person name="Jiang F."/>
            <person name="Liu H."/>
            <person name="Zhao H."/>
            <person name="Xu D."/>
            <person name="Zhang Y."/>
        </authorList>
    </citation>
    <scope>NUCLEOTIDE SEQUENCE [LARGE SCALE GENOMIC DNA]</scope>
    <source>
        <strain evidence="2">cv. Punajuju</strain>
        <tissue evidence="1">Leaves</tissue>
    </source>
</reference>
<keyword evidence="2" id="KW-1185">Reference proteome</keyword>
<name>A0ACB9G702_CICIN</name>
<comment type="caution">
    <text evidence="1">The sequence shown here is derived from an EMBL/GenBank/DDBJ whole genome shotgun (WGS) entry which is preliminary data.</text>
</comment>
<reference evidence="2" key="1">
    <citation type="journal article" date="2022" name="Mol. Ecol. Resour.">
        <title>The genomes of chicory, endive, great burdock and yacon provide insights into Asteraceae palaeo-polyploidization history and plant inulin production.</title>
        <authorList>
            <person name="Fan W."/>
            <person name="Wang S."/>
            <person name="Wang H."/>
            <person name="Wang A."/>
            <person name="Jiang F."/>
            <person name="Liu H."/>
            <person name="Zhao H."/>
            <person name="Xu D."/>
            <person name="Zhang Y."/>
        </authorList>
    </citation>
    <scope>NUCLEOTIDE SEQUENCE [LARGE SCALE GENOMIC DNA]</scope>
    <source>
        <strain evidence="2">cv. Punajuju</strain>
    </source>
</reference>
<proteinExistence type="predicted"/>
<gene>
    <name evidence="1" type="ORF">L2E82_08226</name>
</gene>
<dbReference type="Proteomes" id="UP001055811">
    <property type="component" value="Linkage Group LG02"/>
</dbReference>
<evidence type="ECO:0000313" key="2">
    <source>
        <dbReference type="Proteomes" id="UP001055811"/>
    </source>
</evidence>
<protein>
    <submittedName>
        <fullName evidence="1">Uncharacterized protein</fullName>
    </submittedName>
</protein>
<sequence>MVQEAEKHKLEDEEHKGDREDSVGGGEDNGGNGGQSISSGPPEKLVCGERWAAPVNSFMAILNANGEHDLGLERFAVAGVVDGVLVEGCIVEKHDDGVDCRTCSEGGVE</sequence>
<dbReference type="EMBL" id="CM042010">
    <property type="protein sequence ID" value="KAI3778840.1"/>
    <property type="molecule type" value="Genomic_DNA"/>
</dbReference>
<organism evidence="1 2">
    <name type="scientific">Cichorium intybus</name>
    <name type="common">Chicory</name>
    <dbReference type="NCBI Taxonomy" id="13427"/>
    <lineage>
        <taxon>Eukaryota</taxon>
        <taxon>Viridiplantae</taxon>
        <taxon>Streptophyta</taxon>
        <taxon>Embryophyta</taxon>
        <taxon>Tracheophyta</taxon>
        <taxon>Spermatophyta</taxon>
        <taxon>Magnoliopsida</taxon>
        <taxon>eudicotyledons</taxon>
        <taxon>Gunneridae</taxon>
        <taxon>Pentapetalae</taxon>
        <taxon>asterids</taxon>
        <taxon>campanulids</taxon>
        <taxon>Asterales</taxon>
        <taxon>Asteraceae</taxon>
        <taxon>Cichorioideae</taxon>
        <taxon>Cichorieae</taxon>
        <taxon>Cichoriinae</taxon>
        <taxon>Cichorium</taxon>
    </lineage>
</organism>